<dbReference type="GO" id="GO:0004674">
    <property type="term" value="F:protein serine/threonine kinase activity"/>
    <property type="evidence" value="ECO:0007669"/>
    <property type="project" value="UniProtKB-KW"/>
</dbReference>
<reference evidence="23" key="1">
    <citation type="journal article" date="1997" name="Nucleic Acids Res.">
        <title>tRNAscan-SE: a program for improved detection of transfer RNA genes in genomic sequence.</title>
        <authorList>
            <person name="Lowe T.M."/>
            <person name="Eddy S.R."/>
        </authorList>
    </citation>
    <scope>NUCLEOTIDE SEQUENCE [LARGE SCALE GENOMIC DNA]</scope>
    <source>
        <strain evidence="23">r\B97-61/B2</strain>
    </source>
</reference>
<evidence type="ECO:0000256" key="9">
    <source>
        <dbReference type="ARBA" id="ARBA00022741"/>
    </source>
</evidence>
<dbReference type="InterPro" id="IPR008271">
    <property type="entry name" value="Ser/Thr_kinase_AS"/>
</dbReference>
<evidence type="ECO:0000256" key="11">
    <source>
        <dbReference type="ARBA" id="ARBA00022840"/>
    </source>
</evidence>
<feature type="domain" description="Protein kinase" evidence="22">
    <location>
        <begin position="371"/>
        <end position="651"/>
    </location>
</feature>
<evidence type="ECO:0000313" key="23">
    <source>
        <dbReference type="Proteomes" id="UP000694886"/>
    </source>
</evidence>
<evidence type="ECO:0000256" key="1">
    <source>
        <dbReference type="ARBA" id="ARBA00004251"/>
    </source>
</evidence>
<evidence type="ECO:0000256" key="16">
    <source>
        <dbReference type="ARBA" id="ARBA00047899"/>
    </source>
</evidence>
<evidence type="ECO:0000256" key="15">
    <source>
        <dbReference type="ARBA" id="ARBA00023180"/>
    </source>
</evidence>
<protein>
    <recommendedName>
        <fullName evidence="2">non-specific serine/threonine protein kinase</fullName>
        <ecNumber evidence="2">2.7.11.1</ecNumber>
    </recommendedName>
</protein>
<sequence>MHRPLLQFMFSFFIIISLILLIAPKSSFANDGNYSSCSTRFRCGNIDTGYPFWGLERPEDCGYPGFWLNCSGNVPEITIMSVTYQVLNIESRTRNLRLARTDYSEDVCVQHLRNTTLTTGVFAYNSNTQNMTLYYGCRPLTIGQSLPRGLSSQFECEINGTENVGYYVTRNITESSFGELANLISTSLGSCNDSVTVPVLKSEVEVVENSRTTESLIEALKVGFELQWFANDSSCDSCISSGGQCGYNQDSREFLCYCSGGSDLSTCPQAEKKTDVSLITGLGIAGAVIAGILLGMGFLCLRQRRQKLAAQAKSRDLPTPPSSKGPPTSTTSLSQSIPSYPTSNYDLEKGSTYFGAHIFSYEELEEATDNFNPSKELGEGGFGTVYYGVLNDGRVVAVKRLYESNFKRAEQYMNEIEILTRIRHPNLVTLYGCTSRRSRELLLVYEYIPNGTVADHLHGKLSNSGLLTWPVRLSIAVETANALAYLHAAPIIHRDVKTNNILLDKNFHVKVADFGLSRLFPDNVTHVSTAPQGTPGYVDPEYYQCYQLTEKSDVYSFGVVLIELISSKQAVDTNRHRLDINLANMAVSRIQNHALHELVDPSLGFEDDYAVKTRMTGVAELAFRCLQQERDVRPSMEEVLETLRGIRDEELGVQKAEVVDIRSEAEVVDIRSDDVGLLKHIPPPLSPDSINDKWVSSSTITPPNSF</sequence>
<evidence type="ECO:0000313" key="24">
    <source>
        <dbReference type="RefSeq" id="XP_017974873.1"/>
    </source>
</evidence>
<dbReference type="Gene3D" id="1.10.510.10">
    <property type="entry name" value="Transferase(Phosphotransferase) domain 1"/>
    <property type="match status" value="1"/>
</dbReference>
<dbReference type="InterPro" id="IPR032872">
    <property type="entry name" value="WAK_assoc_C"/>
</dbReference>
<accession>A0AB32W6P7</accession>
<keyword evidence="5" id="KW-0597">Phosphoprotein</keyword>
<evidence type="ECO:0000256" key="3">
    <source>
        <dbReference type="ARBA" id="ARBA00022475"/>
    </source>
</evidence>
<keyword evidence="8 21" id="KW-0732">Signal</keyword>
<evidence type="ECO:0000256" key="10">
    <source>
        <dbReference type="ARBA" id="ARBA00022777"/>
    </source>
</evidence>
<keyword evidence="12 20" id="KW-1133">Transmembrane helix</keyword>
<name>A0AB32W6P7_THECC</name>
<feature type="compositionally biased region" description="Polar residues" evidence="19">
    <location>
        <begin position="694"/>
        <end position="706"/>
    </location>
</feature>
<keyword evidence="10" id="KW-0418">Kinase</keyword>
<evidence type="ECO:0000256" key="12">
    <source>
        <dbReference type="ARBA" id="ARBA00022989"/>
    </source>
</evidence>
<keyword evidence="11 18" id="KW-0067">ATP-binding</keyword>
<dbReference type="PROSITE" id="PS00107">
    <property type="entry name" value="PROTEIN_KINASE_ATP"/>
    <property type="match status" value="1"/>
</dbReference>
<dbReference type="PROSITE" id="PS00108">
    <property type="entry name" value="PROTEIN_KINASE_ST"/>
    <property type="match status" value="1"/>
</dbReference>
<evidence type="ECO:0000256" key="13">
    <source>
        <dbReference type="ARBA" id="ARBA00023136"/>
    </source>
</evidence>
<dbReference type="InterPro" id="IPR017441">
    <property type="entry name" value="Protein_kinase_ATP_BS"/>
</dbReference>
<dbReference type="CDD" id="cd14066">
    <property type="entry name" value="STKc_IRAK"/>
    <property type="match status" value="1"/>
</dbReference>
<dbReference type="InterPro" id="IPR000719">
    <property type="entry name" value="Prot_kinase_dom"/>
</dbReference>
<dbReference type="RefSeq" id="XP_017974873.1">
    <property type="nucleotide sequence ID" value="XM_018119384.1"/>
</dbReference>
<evidence type="ECO:0000256" key="14">
    <source>
        <dbReference type="ARBA" id="ARBA00023170"/>
    </source>
</evidence>
<dbReference type="SMART" id="SM00220">
    <property type="entry name" value="S_TKc"/>
    <property type="match status" value="1"/>
</dbReference>
<dbReference type="KEGG" id="tcc:18602007"/>
<organism evidence="23 24">
    <name type="scientific">Theobroma cacao</name>
    <name type="common">Cacao</name>
    <name type="synonym">Cocoa</name>
    <dbReference type="NCBI Taxonomy" id="3641"/>
    <lineage>
        <taxon>Eukaryota</taxon>
        <taxon>Viridiplantae</taxon>
        <taxon>Streptophyta</taxon>
        <taxon>Embryophyta</taxon>
        <taxon>Tracheophyta</taxon>
        <taxon>Spermatophyta</taxon>
        <taxon>Magnoliopsida</taxon>
        <taxon>eudicotyledons</taxon>
        <taxon>Gunneridae</taxon>
        <taxon>Pentapetalae</taxon>
        <taxon>rosids</taxon>
        <taxon>malvids</taxon>
        <taxon>Malvales</taxon>
        <taxon>Malvaceae</taxon>
        <taxon>Byttnerioideae</taxon>
        <taxon>Theobroma</taxon>
    </lineage>
</organism>
<feature type="signal peptide" evidence="21">
    <location>
        <begin position="1"/>
        <end position="29"/>
    </location>
</feature>
<evidence type="ECO:0000256" key="21">
    <source>
        <dbReference type="SAM" id="SignalP"/>
    </source>
</evidence>
<keyword evidence="15" id="KW-0325">Glycoprotein</keyword>
<keyword evidence="4" id="KW-0723">Serine/threonine-protein kinase</keyword>
<dbReference type="InterPro" id="IPR011009">
    <property type="entry name" value="Kinase-like_dom_sf"/>
</dbReference>
<comment type="subcellular location">
    <subcellularLocation>
        <location evidence="1">Cell membrane</location>
        <topology evidence="1">Single-pass type I membrane protein</topology>
    </subcellularLocation>
</comment>
<dbReference type="Proteomes" id="UP000694886">
    <property type="component" value="Chromosome 4"/>
</dbReference>
<evidence type="ECO:0000256" key="2">
    <source>
        <dbReference type="ARBA" id="ARBA00012513"/>
    </source>
</evidence>
<dbReference type="Gene3D" id="3.30.200.20">
    <property type="entry name" value="Phosphorylase Kinase, domain 1"/>
    <property type="match status" value="1"/>
</dbReference>
<dbReference type="Pfam" id="PF00069">
    <property type="entry name" value="Pkinase"/>
    <property type="match status" value="1"/>
</dbReference>
<feature type="transmembrane region" description="Helical" evidence="20">
    <location>
        <begin position="276"/>
        <end position="301"/>
    </location>
</feature>
<keyword evidence="7 20" id="KW-0812">Transmembrane</keyword>
<dbReference type="Gramene" id="Tc04v2_t010610.1">
    <property type="protein sequence ID" value="Tc04v2_p010610.1"/>
    <property type="gene ID" value="Tc04v2_g010610"/>
</dbReference>
<evidence type="ECO:0000256" key="20">
    <source>
        <dbReference type="SAM" id="Phobius"/>
    </source>
</evidence>
<feature type="chain" id="PRO_5044268533" description="non-specific serine/threonine protein kinase" evidence="21">
    <location>
        <begin position="30"/>
        <end position="706"/>
    </location>
</feature>
<evidence type="ECO:0000256" key="18">
    <source>
        <dbReference type="PROSITE-ProRule" id="PRU10141"/>
    </source>
</evidence>
<evidence type="ECO:0000256" key="19">
    <source>
        <dbReference type="SAM" id="MobiDB-lite"/>
    </source>
</evidence>
<feature type="region of interest" description="Disordered" evidence="19">
    <location>
        <begin position="686"/>
        <end position="706"/>
    </location>
</feature>
<dbReference type="Pfam" id="PF14380">
    <property type="entry name" value="WAK_assoc"/>
    <property type="match status" value="1"/>
</dbReference>
<dbReference type="AlphaFoldDB" id="A0AB32W6P7"/>
<dbReference type="PANTHER" id="PTHR46008">
    <property type="entry name" value="LEAF RUST 10 DISEASE-RESISTANCE LOCUS RECEPTOR-LIKE PROTEIN KINASE-LIKE 1.4"/>
    <property type="match status" value="1"/>
</dbReference>
<feature type="binding site" evidence="18">
    <location>
        <position position="399"/>
    </location>
    <ligand>
        <name>ATP</name>
        <dbReference type="ChEBI" id="CHEBI:30616"/>
    </ligand>
</feature>
<gene>
    <name evidence="24" type="primary">LOC18602007</name>
</gene>
<feature type="region of interest" description="Disordered" evidence="19">
    <location>
        <begin position="311"/>
        <end position="339"/>
    </location>
</feature>
<dbReference type="Pfam" id="PF13947">
    <property type="entry name" value="GUB_WAK_bind"/>
    <property type="match status" value="1"/>
</dbReference>
<keyword evidence="13 20" id="KW-0472">Membrane</keyword>
<keyword evidence="6" id="KW-0808">Transferase</keyword>
<proteinExistence type="predicted"/>
<evidence type="ECO:0000259" key="22">
    <source>
        <dbReference type="PROSITE" id="PS50011"/>
    </source>
</evidence>
<dbReference type="EC" id="2.7.11.1" evidence="2"/>
<comment type="catalytic activity">
    <reaction evidence="16">
        <text>L-threonyl-[protein] + ATP = O-phospho-L-threonyl-[protein] + ADP + H(+)</text>
        <dbReference type="Rhea" id="RHEA:46608"/>
        <dbReference type="Rhea" id="RHEA-COMP:11060"/>
        <dbReference type="Rhea" id="RHEA-COMP:11605"/>
        <dbReference type="ChEBI" id="CHEBI:15378"/>
        <dbReference type="ChEBI" id="CHEBI:30013"/>
        <dbReference type="ChEBI" id="CHEBI:30616"/>
        <dbReference type="ChEBI" id="CHEBI:61977"/>
        <dbReference type="ChEBI" id="CHEBI:456216"/>
        <dbReference type="EC" id="2.7.11.1"/>
    </reaction>
</comment>
<feature type="compositionally biased region" description="Low complexity" evidence="19">
    <location>
        <begin position="325"/>
        <end position="334"/>
    </location>
</feature>
<dbReference type="InterPro" id="IPR025287">
    <property type="entry name" value="WAK_GUB"/>
</dbReference>
<evidence type="ECO:0000256" key="6">
    <source>
        <dbReference type="ARBA" id="ARBA00022679"/>
    </source>
</evidence>
<dbReference type="FunFam" id="1.10.510.10:FF:000161">
    <property type="entry name" value="Wall-associated receptor kinase-like 20"/>
    <property type="match status" value="1"/>
</dbReference>
<dbReference type="GeneID" id="18602007"/>
<dbReference type="PANTHER" id="PTHR46008:SF2">
    <property type="entry name" value="LEAF RUST 10 DISEASE-RESISTANCE LOCUS RECEPTOR-LIKE PROTEIN KINASE-LIKE 1.4"/>
    <property type="match status" value="1"/>
</dbReference>
<comment type="catalytic activity">
    <reaction evidence="17">
        <text>L-seryl-[protein] + ATP = O-phospho-L-seryl-[protein] + ADP + H(+)</text>
        <dbReference type="Rhea" id="RHEA:17989"/>
        <dbReference type="Rhea" id="RHEA-COMP:9863"/>
        <dbReference type="Rhea" id="RHEA-COMP:11604"/>
        <dbReference type="ChEBI" id="CHEBI:15378"/>
        <dbReference type="ChEBI" id="CHEBI:29999"/>
        <dbReference type="ChEBI" id="CHEBI:30616"/>
        <dbReference type="ChEBI" id="CHEBI:83421"/>
        <dbReference type="ChEBI" id="CHEBI:456216"/>
        <dbReference type="EC" id="2.7.11.1"/>
    </reaction>
</comment>
<evidence type="ECO:0000256" key="8">
    <source>
        <dbReference type="ARBA" id="ARBA00022729"/>
    </source>
</evidence>
<keyword evidence="9 18" id="KW-0547">Nucleotide-binding</keyword>
<evidence type="ECO:0000256" key="5">
    <source>
        <dbReference type="ARBA" id="ARBA00022553"/>
    </source>
</evidence>
<dbReference type="SUPFAM" id="SSF56112">
    <property type="entry name" value="Protein kinase-like (PK-like)"/>
    <property type="match status" value="1"/>
</dbReference>
<dbReference type="GO" id="GO:0005886">
    <property type="term" value="C:plasma membrane"/>
    <property type="evidence" value="ECO:0007669"/>
    <property type="project" value="UniProtKB-SubCell"/>
</dbReference>
<dbReference type="PROSITE" id="PS50011">
    <property type="entry name" value="PROTEIN_KINASE_DOM"/>
    <property type="match status" value="1"/>
</dbReference>
<dbReference type="GO" id="GO:0030247">
    <property type="term" value="F:polysaccharide binding"/>
    <property type="evidence" value="ECO:0007669"/>
    <property type="project" value="InterPro"/>
</dbReference>
<evidence type="ECO:0000256" key="7">
    <source>
        <dbReference type="ARBA" id="ARBA00022692"/>
    </source>
</evidence>
<dbReference type="FunFam" id="3.30.200.20:FF:000214">
    <property type="entry name" value="WAK1-OsWAK receptor-like cytoplasmic kinase (OsWAK-RLCK)"/>
    <property type="match status" value="1"/>
</dbReference>
<reference evidence="24" key="2">
    <citation type="submission" date="2025-08" db="UniProtKB">
        <authorList>
            <consortium name="RefSeq"/>
        </authorList>
    </citation>
    <scope>IDENTIFICATION</scope>
</reference>
<evidence type="ECO:0000256" key="17">
    <source>
        <dbReference type="ARBA" id="ARBA00048679"/>
    </source>
</evidence>
<dbReference type="GO" id="GO:0005524">
    <property type="term" value="F:ATP binding"/>
    <property type="evidence" value="ECO:0007669"/>
    <property type="project" value="UniProtKB-UniRule"/>
</dbReference>
<keyword evidence="14" id="KW-0675">Receptor</keyword>
<keyword evidence="3" id="KW-1003">Cell membrane</keyword>
<evidence type="ECO:0000256" key="4">
    <source>
        <dbReference type="ARBA" id="ARBA00022527"/>
    </source>
</evidence>